<dbReference type="EMBL" id="GGEC01058587">
    <property type="protein sequence ID" value="MBX39071.1"/>
    <property type="molecule type" value="Transcribed_RNA"/>
</dbReference>
<reference evidence="1" key="1">
    <citation type="submission" date="2018-02" db="EMBL/GenBank/DDBJ databases">
        <title>Rhizophora mucronata_Transcriptome.</title>
        <authorList>
            <person name="Meera S.P."/>
            <person name="Sreeshan A."/>
            <person name="Augustine A."/>
        </authorList>
    </citation>
    <scope>NUCLEOTIDE SEQUENCE</scope>
    <source>
        <tissue evidence="1">Leaf</tissue>
    </source>
</reference>
<evidence type="ECO:0000313" key="1">
    <source>
        <dbReference type="EMBL" id="MBX39071.1"/>
    </source>
</evidence>
<dbReference type="AlphaFoldDB" id="A0A2P2N9B4"/>
<proteinExistence type="predicted"/>
<protein>
    <submittedName>
        <fullName evidence="1">Uncharacterized protein</fullName>
    </submittedName>
</protein>
<sequence length="21" mass="2491">MQRNKEVKIKFSACLIANKLR</sequence>
<accession>A0A2P2N9B4</accession>
<name>A0A2P2N9B4_RHIMU</name>
<organism evidence="1">
    <name type="scientific">Rhizophora mucronata</name>
    <name type="common">Asiatic mangrove</name>
    <dbReference type="NCBI Taxonomy" id="61149"/>
    <lineage>
        <taxon>Eukaryota</taxon>
        <taxon>Viridiplantae</taxon>
        <taxon>Streptophyta</taxon>
        <taxon>Embryophyta</taxon>
        <taxon>Tracheophyta</taxon>
        <taxon>Spermatophyta</taxon>
        <taxon>Magnoliopsida</taxon>
        <taxon>eudicotyledons</taxon>
        <taxon>Gunneridae</taxon>
        <taxon>Pentapetalae</taxon>
        <taxon>rosids</taxon>
        <taxon>fabids</taxon>
        <taxon>Malpighiales</taxon>
        <taxon>Rhizophoraceae</taxon>
        <taxon>Rhizophora</taxon>
    </lineage>
</organism>